<evidence type="ECO:0000313" key="1">
    <source>
        <dbReference type="EMBL" id="TPX18200.1"/>
    </source>
</evidence>
<name>A0A507BN75_9PEZI</name>
<dbReference type="GeneID" id="41970156"/>
<dbReference type="RefSeq" id="XP_030999911.1">
    <property type="nucleotide sequence ID" value="XM_031136928.1"/>
</dbReference>
<comment type="caution">
    <text evidence="1">The sequence shown here is derived from an EMBL/GenBank/DDBJ whole genome shotgun (WGS) entry which is preliminary data.</text>
</comment>
<dbReference type="AlphaFoldDB" id="A0A507BN75"/>
<dbReference type="Proteomes" id="UP000319257">
    <property type="component" value="Unassembled WGS sequence"/>
</dbReference>
<dbReference type="EMBL" id="SKBQ01000011">
    <property type="protein sequence ID" value="TPX18200.1"/>
    <property type="molecule type" value="Genomic_DNA"/>
</dbReference>
<keyword evidence="2" id="KW-1185">Reference proteome</keyword>
<reference evidence="1 2" key="1">
    <citation type="submission" date="2019-06" db="EMBL/GenBank/DDBJ databases">
        <title>Draft genome sequence of the filamentous fungus Phialemoniopsis curvata isolated from diesel fuel.</title>
        <authorList>
            <person name="Varaljay V.A."/>
            <person name="Lyon W.J."/>
            <person name="Crouch A.L."/>
            <person name="Drake C.E."/>
            <person name="Hollomon J.M."/>
            <person name="Nadeau L.J."/>
            <person name="Nunn H.S."/>
            <person name="Stevenson B.S."/>
            <person name="Bojanowski C.L."/>
            <person name="Crookes-Goodson W.J."/>
        </authorList>
    </citation>
    <scope>NUCLEOTIDE SEQUENCE [LARGE SCALE GENOMIC DNA]</scope>
    <source>
        <strain evidence="1 2">D216</strain>
    </source>
</reference>
<evidence type="ECO:0000313" key="2">
    <source>
        <dbReference type="Proteomes" id="UP000319257"/>
    </source>
</evidence>
<dbReference type="InParanoid" id="A0A507BN75"/>
<gene>
    <name evidence="1" type="ORF">E0L32_002709</name>
</gene>
<sequence>MAPSLLVFTVLPCKSREAQQKAIEFLSTSAQAMLKNEPNNKKYGICTSSTDPDDLCVYMIEESVQPWWYSLSGRSRKAAVEHPLSGEILLENYDIVEGCSLSPRPEVGQHKNCSIAFGTYTINEGTMAQKLQHWNDALSSKAGAADEGPLVFLVGQNKADPNKMSTVEAFKSREDAVRFQTTIGAQAEMQYRWLKQVGGYLYKE</sequence>
<proteinExistence type="predicted"/>
<dbReference type="Gene3D" id="3.30.70.100">
    <property type="match status" value="1"/>
</dbReference>
<evidence type="ECO:0008006" key="3">
    <source>
        <dbReference type="Google" id="ProtNLM"/>
    </source>
</evidence>
<accession>A0A507BN75</accession>
<organism evidence="1 2">
    <name type="scientific">Thyridium curvatum</name>
    <dbReference type="NCBI Taxonomy" id="1093900"/>
    <lineage>
        <taxon>Eukaryota</taxon>
        <taxon>Fungi</taxon>
        <taxon>Dikarya</taxon>
        <taxon>Ascomycota</taxon>
        <taxon>Pezizomycotina</taxon>
        <taxon>Sordariomycetes</taxon>
        <taxon>Sordariomycetidae</taxon>
        <taxon>Thyridiales</taxon>
        <taxon>Thyridiaceae</taxon>
        <taxon>Thyridium</taxon>
    </lineage>
</organism>
<protein>
    <recommendedName>
        <fullName evidence="3">ABM domain-containing protein</fullName>
    </recommendedName>
</protein>